<dbReference type="PROSITE" id="PS51318">
    <property type="entry name" value="TAT"/>
    <property type="match status" value="1"/>
</dbReference>
<dbReference type="STRING" id="993689.GCA_002077135_00708"/>
<name>A0A4V3UTD7_9GAMM</name>
<keyword evidence="1" id="KW-0732">Signal</keyword>
<accession>A0A4V3UTD7</accession>
<evidence type="ECO:0008006" key="4">
    <source>
        <dbReference type="Google" id="ProtNLM"/>
    </source>
</evidence>
<dbReference type="RefSeq" id="WP_081126103.1">
    <property type="nucleotide sequence ID" value="NZ_LDOS01000001.1"/>
</dbReference>
<dbReference type="InterPro" id="IPR006311">
    <property type="entry name" value="TAT_signal"/>
</dbReference>
<protein>
    <recommendedName>
        <fullName evidence="4">Sel1 repeat family protein</fullName>
    </recommendedName>
</protein>
<feature type="chain" id="PRO_5020881795" description="Sel1 repeat family protein" evidence="1">
    <location>
        <begin position="36"/>
        <end position="311"/>
    </location>
</feature>
<keyword evidence="3" id="KW-1185">Reference proteome</keyword>
<sequence length="311" mass="34109">MIDPILHGMRRILLAGILAALAVAAVAAAPAPATAPTPAESAGRVAKVQKDADQFALISGRGSAQVCKAGFESLRRGALRGNAVDQLTLGALYLHGRVCGRFHLARDDHKASLYLAHAAIQGRLLAMPAMAELDVRRGRALEANVWALAYLHYAVPKQQNTGYPASLLHRTLGMLSAAQNKQIVRDTNAFILRYNAGIEAALHQQAQPPTACRPRPVDAHSRVPLLQPFSRIHIAAMHRALVLYLVAYDRDGRVQKLATLFAEPRWRDARRLRRIAEQRRVSAAPACDAALRWAFLPVELDNHKYRISHRG</sequence>
<organism evidence="2 3">
    <name type="scientific">Metallibacterium scheffleri</name>
    <dbReference type="NCBI Taxonomy" id="993689"/>
    <lineage>
        <taxon>Bacteria</taxon>
        <taxon>Pseudomonadati</taxon>
        <taxon>Pseudomonadota</taxon>
        <taxon>Gammaproteobacteria</taxon>
        <taxon>Lysobacterales</taxon>
        <taxon>Rhodanobacteraceae</taxon>
        <taxon>Metallibacterium</taxon>
    </lineage>
</organism>
<evidence type="ECO:0000313" key="3">
    <source>
        <dbReference type="Proteomes" id="UP000307749"/>
    </source>
</evidence>
<comment type="caution">
    <text evidence="2">The sequence shown here is derived from an EMBL/GenBank/DDBJ whole genome shotgun (WGS) entry which is preliminary data.</text>
</comment>
<gene>
    <name evidence="2" type="ORF">B1806_09285</name>
</gene>
<feature type="signal peptide" evidence="1">
    <location>
        <begin position="1"/>
        <end position="35"/>
    </location>
</feature>
<dbReference type="EMBL" id="MWQO01000032">
    <property type="protein sequence ID" value="THD10251.1"/>
    <property type="molecule type" value="Genomic_DNA"/>
</dbReference>
<evidence type="ECO:0000256" key="1">
    <source>
        <dbReference type="SAM" id="SignalP"/>
    </source>
</evidence>
<reference evidence="2 3" key="1">
    <citation type="submission" date="2017-02" db="EMBL/GenBank/DDBJ databases">
        <title>Whole genome sequencing of Metallibacterium scheffleri DSM 24874 (T).</title>
        <authorList>
            <person name="Kumar S."/>
            <person name="Patil P."/>
            <person name="Patil P.B."/>
        </authorList>
    </citation>
    <scope>NUCLEOTIDE SEQUENCE [LARGE SCALE GENOMIC DNA]</scope>
    <source>
        <strain evidence="2 3">DSM 24874</strain>
    </source>
</reference>
<dbReference type="AlphaFoldDB" id="A0A4V3UTD7"/>
<dbReference type="Proteomes" id="UP000307749">
    <property type="component" value="Unassembled WGS sequence"/>
</dbReference>
<proteinExistence type="predicted"/>
<evidence type="ECO:0000313" key="2">
    <source>
        <dbReference type="EMBL" id="THD10251.1"/>
    </source>
</evidence>